<dbReference type="OrthoDB" id="10067219at2759"/>
<feature type="region of interest" description="Disordered" evidence="4">
    <location>
        <begin position="1"/>
        <end position="39"/>
    </location>
</feature>
<dbReference type="STRING" id="400727.A0A2T7NUM9"/>
<dbReference type="PRINTS" id="PR00454">
    <property type="entry name" value="ETSDOMAIN"/>
</dbReference>
<keyword evidence="7" id="KW-1185">Reference proteome</keyword>
<dbReference type="Pfam" id="PF00178">
    <property type="entry name" value="Ets"/>
    <property type="match status" value="1"/>
</dbReference>
<dbReference type="InterPro" id="IPR036388">
    <property type="entry name" value="WH-like_DNA-bd_sf"/>
</dbReference>
<dbReference type="Proteomes" id="UP000245119">
    <property type="component" value="Linkage Group LG9"/>
</dbReference>
<dbReference type="InterPro" id="IPR036390">
    <property type="entry name" value="WH_DNA-bd_sf"/>
</dbReference>
<dbReference type="GO" id="GO:0030154">
    <property type="term" value="P:cell differentiation"/>
    <property type="evidence" value="ECO:0007669"/>
    <property type="project" value="TreeGrafter"/>
</dbReference>
<comment type="caution">
    <text evidence="6">The sequence shown here is derived from an EMBL/GenBank/DDBJ whole genome shotgun (WGS) entry which is preliminary data.</text>
</comment>
<gene>
    <name evidence="6" type="ORF">C0Q70_15370</name>
</gene>
<dbReference type="SMART" id="SM00413">
    <property type="entry name" value="ETS"/>
    <property type="match status" value="1"/>
</dbReference>
<feature type="compositionally biased region" description="Basic residues" evidence="4">
    <location>
        <begin position="254"/>
        <end position="275"/>
    </location>
</feature>
<sequence length="475" mass="52963">MPPPPVTPSPTSPTPPQEDRIWESDNSAQPTDATRSSSLSVKNNMDSNITLWQFLLELLLSNQHQNMIHWTNTEGEFKLVNAEEVARLWGLRKNKHNMNYDKLSRALRYYYDKNIIKKVMGQKFVYKFVSFPEIVKTETKVPFKVKMESIAQERYGQQVLPHFASYNANEIKSSAKQAAVWRSANSSCDRRAEDMAVTPVAREREREWERERERDRIRRRSQSPLELTIKKETSSRPDSQGSSINSNEDDLERHHHHHHHHHHHRRRHHHHHRSHERIAASPSPPLSSSITTTSSSSLSASVSCKPKPSPIILAPTAVSPVPPPAHPQLPQLPPASALSAGTAVTMATHVPIPSPTAKHPLHPLSSLSSLPGGLQTPLFMHSPMMGGPGGPGTPGPLLHFWSSLSPVTTLSPRLHGSSSGGSAFQFPSYAPLAYSPVVATFPTLWKTWAPQALCLPPPPAPFLSYDRNRVVPLVE</sequence>
<dbReference type="AlphaFoldDB" id="A0A2T7NUM9"/>
<evidence type="ECO:0000256" key="4">
    <source>
        <dbReference type="SAM" id="MobiDB-lite"/>
    </source>
</evidence>
<comment type="subcellular location">
    <subcellularLocation>
        <location evidence="3">Nucleus</location>
    </subcellularLocation>
</comment>
<feature type="compositionally biased region" description="Polar residues" evidence="4">
    <location>
        <begin position="24"/>
        <end position="39"/>
    </location>
</feature>
<accession>A0A2T7NUM9</accession>
<proteinExistence type="inferred from homology"/>
<dbReference type="SUPFAM" id="SSF46785">
    <property type="entry name" value="Winged helix' DNA-binding domain"/>
    <property type="match status" value="1"/>
</dbReference>
<dbReference type="PROSITE" id="PS00345">
    <property type="entry name" value="ETS_DOMAIN_1"/>
    <property type="match status" value="1"/>
</dbReference>
<feature type="region of interest" description="Disordered" evidence="4">
    <location>
        <begin position="186"/>
        <end position="305"/>
    </location>
</feature>
<reference evidence="6 7" key="1">
    <citation type="submission" date="2018-04" db="EMBL/GenBank/DDBJ databases">
        <title>The genome of golden apple snail Pomacea canaliculata provides insight into stress tolerance and invasive adaptation.</title>
        <authorList>
            <person name="Liu C."/>
            <person name="Liu B."/>
            <person name="Ren Y."/>
            <person name="Zhang Y."/>
            <person name="Wang H."/>
            <person name="Li S."/>
            <person name="Jiang F."/>
            <person name="Yin L."/>
            <person name="Zhang G."/>
            <person name="Qian W."/>
            <person name="Fan W."/>
        </authorList>
    </citation>
    <scope>NUCLEOTIDE SEQUENCE [LARGE SCALE GENOMIC DNA]</scope>
    <source>
        <strain evidence="6">SZHN2017</strain>
        <tissue evidence="6">Muscle</tissue>
    </source>
</reference>
<keyword evidence="2 3" id="KW-0238">DNA-binding</keyword>
<dbReference type="GO" id="GO:0005634">
    <property type="term" value="C:nucleus"/>
    <property type="evidence" value="ECO:0007669"/>
    <property type="project" value="UniProtKB-SubCell"/>
</dbReference>
<feature type="domain" description="ETS" evidence="5">
    <location>
        <begin position="49"/>
        <end position="129"/>
    </location>
</feature>
<dbReference type="PANTHER" id="PTHR11849:SF133">
    <property type="entry name" value="ETS DOMAIN-CONTAINING PROTEIN"/>
    <property type="match status" value="1"/>
</dbReference>
<dbReference type="InterPro" id="IPR046328">
    <property type="entry name" value="ETS_fam"/>
</dbReference>
<dbReference type="FunFam" id="1.10.10.10:FF:000556">
    <property type="entry name" value="ELK1, member of ETS oncogene family"/>
    <property type="match status" value="1"/>
</dbReference>
<dbReference type="PANTHER" id="PTHR11849">
    <property type="entry name" value="ETS"/>
    <property type="match status" value="1"/>
</dbReference>
<feature type="compositionally biased region" description="Basic and acidic residues" evidence="4">
    <location>
        <begin position="201"/>
        <end position="216"/>
    </location>
</feature>
<feature type="compositionally biased region" description="Polar residues" evidence="4">
    <location>
        <begin position="236"/>
        <end position="246"/>
    </location>
</feature>
<evidence type="ECO:0000313" key="7">
    <source>
        <dbReference type="Proteomes" id="UP000245119"/>
    </source>
</evidence>
<dbReference type="Gene3D" id="1.10.10.10">
    <property type="entry name" value="Winged helix-like DNA-binding domain superfamily/Winged helix DNA-binding domain"/>
    <property type="match status" value="1"/>
</dbReference>
<protein>
    <recommendedName>
        <fullName evidence="5">ETS domain-containing protein</fullName>
    </recommendedName>
</protein>
<dbReference type="GO" id="GO:0043565">
    <property type="term" value="F:sequence-specific DNA binding"/>
    <property type="evidence" value="ECO:0007669"/>
    <property type="project" value="InterPro"/>
</dbReference>
<dbReference type="PROSITE" id="PS50061">
    <property type="entry name" value="ETS_DOMAIN_3"/>
    <property type="match status" value="1"/>
</dbReference>
<evidence type="ECO:0000259" key="5">
    <source>
        <dbReference type="PROSITE" id="PS50061"/>
    </source>
</evidence>
<evidence type="ECO:0000256" key="3">
    <source>
        <dbReference type="RuleBase" id="RU004019"/>
    </source>
</evidence>
<dbReference type="GO" id="GO:0000981">
    <property type="term" value="F:DNA-binding transcription factor activity, RNA polymerase II-specific"/>
    <property type="evidence" value="ECO:0007669"/>
    <property type="project" value="TreeGrafter"/>
</dbReference>
<feature type="compositionally biased region" description="Low complexity" evidence="4">
    <location>
        <begin position="286"/>
        <end position="301"/>
    </location>
</feature>
<dbReference type="InterPro" id="IPR000418">
    <property type="entry name" value="Ets_dom"/>
</dbReference>
<comment type="similarity">
    <text evidence="1 3">Belongs to the ETS family.</text>
</comment>
<evidence type="ECO:0000256" key="1">
    <source>
        <dbReference type="ARBA" id="ARBA00005562"/>
    </source>
</evidence>
<organism evidence="6 7">
    <name type="scientific">Pomacea canaliculata</name>
    <name type="common">Golden apple snail</name>
    <dbReference type="NCBI Taxonomy" id="400727"/>
    <lineage>
        <taxon>Eukaryota</taxon>
        <taxon>Metazoa</taxon>
        <taxon>Spiralia</taxon>
        <taxon>Lophotrochozoa</taxon>
        <taxon>Mollusca</taxon>
        <taxon>Gastropoda</taxon>
        <taxon>Caenogastropoda</taxon>
        <taxon>Architaenioglossa</taxon>
        <taxon>Ampullarioidea</taxon>
        <taxon>Ampullariidae</taxon>
        <taxon>Pomacea</taxon>
    </lineage>
</organism>
<dbReference type="EMBL" id="PZQS01000009">
    <property type="protein sequence ID" value="PVD24880.1"/>
    <property type="molecule type" value="Genomic_DNA"/>
</dbReference>
<feature type="compositionally biased region" description="Pro residues" evidence="4">
    <location>
        <begin position="1"/>
        <end position="16"/>
    </location>
</feature>
<name>A0A2T7NUM9_POMCA</name>
<evidence type="ECO:0000256" key="2">
    <source>
        <dbReference type="ARBA" id="ARBA00023125"/>
    </source>
</evidence>
<evidence type="ECO:0000313" key="6">
    <source>
        <dbReference type="EMBL" id="PVD24880.1"/>
    </source>
</evidence>
<keyword evidence="3" id="KW-0539">Nucleus</keyword>
<dbReference type="PROSITE" id="PS00346">
    <property type="entry name" value="ETS_DOMAIN_2"/>
    <property type="match status" value="1"/>
</dbReference>